<organism evidence="11 12">
    <name type="scientific">Hadarchaeum yellowstonense</name>
    <dbReference type="NCBI Taxonomy" id="1776334"/>
    <lineage>
        <taxon>Archaea</taxon>
        <taxon>Methanobacteriati</taxon>
        <taxon>Candidatus Hadarchaeota</taxon>
        <taxon>Candidatus Hadarchaeia</taxon>
        <taxon>Candidatus Hadarchaeales</taxon>
        <taxon>Candidatus Hadarchaeaceae</taxon>
        <taxon>Candidatus Hadarchaeum</taxon>
    </lineage>
</organism>
<dbReference type="GO" id="GO:0004827">
    <property type="term" value="F:proline-tRNA ligase activity"/>
    <property type="evidence" value="ECO:0007669"/>
    <property type="project" value="UniProtKB-UniRule"/>
</dbReference>
<dbReference type="NCBIfam" id="TIGR00408">
    <property type="entry name" value="proS_fam_I"/>
    <property type="match status" value="1"/>
</dbReference>
<dbReference type="Gene3D" id="3.30.110.30">
    <property type="entry name" value="C-terminal domain of ProRS"/>
    <property type="match status" value="1"/>
</dbReference>
<dbReference type="GO" id="GO:0006433">
    <property type="term" value="P:prolyl-tRNA aminoacylation"/>
    <property type="evidence" value="ECO:0007669"/>
    <property type="project" value="UniProtKB-UniRule"/>
</dbReference>
<dbReference type="FunFam" id="3.40.50.800:FF:000005">
    <property type="entry name" value="bifunctional glutamate/proline--tRNA ligase"/>
    <property type="match status" value="1"/>
</dbReference>
<evidence type="ECO:0000313" key="11">
    <source>
        <dbReference type="EMBL" id="KUO39881.1"/>
    </source>
</evidence>
<dbReference type="InterPro" id="IPR006195">
    <property type="entry name" value="aa-tRNA-synth_II"/>
</dbReference>
<dbReference type="GO" id="GO:0005737">
    <property type="term" value="C:cytoplasm"/>
    <property type="evidence" value="ECO:0007669"/>
    <property type="project" value="UniProtKB-SubCell"/>
</dbReference>
<gene>
    <name evidence="9" type="primary">proS</name>
    <name evidence="11" type="ORF">APZ16_01200</name>
</gene>
<dbReference type="STRING" id="1776334.APZ16_01200"/>
<dbReference type="SUPFAM" id="SSF64586">
    <property type="entry name" value="C-terminal domain of ProRS"/>
    <property type="match status" value="1"/>
</dbReference>
<dbReference type="Proteomes" id="UP000074294">
    <property type="component" value="Unassembled WGS sequence"/>
</dbReference>
<dbReference type="HAMAP" id="MF_01571">
    <property type="entry name" value="Pro_tRNA_synth_type3"/>
    <property type="match status" value="1"/>
</dbReference>
<keyword evidence="6 9" id="KW-0030">Aminoacyl-tRNA synthetase</keyword>
<dbReference type="PRINTS" id="PR01046">
    <property type="entry name" value="TRNASYNTHPRO"/>
</dbReference>
<dbReference type="InterPro" id="IPR004154">
    <property type="entry name" value="Anticodon-bd"/>
</dbReference>
<comment type="catalytic activity">
    <reaction evidence="7 9">
        <text>tRNA(Pro) + L-proline + ATP = L-prolyl-tRNA(Pro) + AMP + diphosphate</text>
        <dbReference type="Rhea" id="RHEA:14305"/>
        <dbReference type="Rhea" id="RHEA-COMP:9700"/>
        <dbReference type="Rhea" id="RHEA-COMP:9702"/>
        <dbReference type="ChEBI" id="CHEBI:30616"/>
        <dbReference type="ChEBI" id="CHEBI:33019"/>
        <dbReference type="ChEBI" id="CHEBI:60039"/>
        <dbReference type="ChEBI" id="CHEBI:78442"/>
        <dbReference type="ChEBI" id="CHEBI:78532"/>
        <dbReference type="ChEBI" id="CHEBI:456215"/>
        <dbReference type="EC" id="6.1.1.15"/>
    </reaction>
</comment>
<protein>
    <recommendedName>
        <fullName evidence="9">Proline--tRNA ligase</fullName>
        <ecNumber evidence="9">6.1.1.15</ecNumber>
    </recommendedName>
    <alternativeName>
        <fullName evidence="9">Prolyl-tRNA synthetase</fullName>
        <shortName evidence="9">ProRS</shortName>
    </alternativeName>
</protein>
<evidence type="ECO:0000256" key="2">
    <source>
        <dbReference type="ARBA" id="ARBA00022598"/>
    </source>
</evidence>
<dbReference type="CDD" id="cd00862">
    <property type="entry name" value="ProRS_anticodon_zinc"/>
    <property type="match status" value="1"/>
</dbReference>
<keyword evidence="5 9" id="KW-0648">Protein biosynthesis</keyword>
<evidence type="ECO:0000313" key="12">
    <source>
        <dbReference type="Proteomes" id="UP000074294"/>
    </source>
</evidence>
<comment type="similarity">
    <text evidence="8 9">Belongs to the class-II aminoacyl-tRNA synthetase family. ProS type 3 subfamily.</text>
</comment>
<evidence type="ECO:0000256" key="8">
    <source>
        <dbReference type="ARBA" id="ARBA00060806"/>
    </source>
</evidence>
<evidence type="ECO:0000256" key="5">
    <source>
        <dbReference type="ARBA" id="ARBA00022917"/>
    </source>
</evidence>
<dbReference type="GO" id="GO:0017101">
    <property type="term" value="C:aminoacyl-tRNA synthetase multienzyme complex"/>
    <property type="evidence" value="ECO:0007669"/>
    <property type="project" value="TreeGrafter"/>
</dbReference>
<keyword evidence="4 9" id="KW-0067">ATP-binding</keyword>
<proteinExistence type="inferred from homology"/>
<name>A0A147JTW1_HADYE</name>
<evidence type="ECO:0000256" key="3">
    <source>
        <dbReference type="ARBA" id="ARBA00022741"/>
    </source>
</evidence>
<evidence type="ECO:0000259" key="10">
    <source>
        <dbReference type="PROSITE" id="PS50862"/>
    </source>
</evidence>
<reference evidence="11 12" key="1">
    <citation type="journal article" date="2016" name="Nat. Microbiol.">
        <title>Genomic inference of the metabolism of cosmopolitan subsurface Archaea, Hadesarchaea.</title>
        <authorList>
            <person name="Baker B.J."/>
            <person name="Saw J.H."/>
            <person name="Lind A.E."/>
            <person name="Lazar C.S."/>
            <person name="Hinrichs K.-U."/>
            <person name="Teske A.P."/>
            <person name="Ettema T.J."/>
        </authorList>
    </citation>
    <scope>NUCLEOTIDE SEQUENCE [LARGE SCALE GENOMIC DNA]</scope>
</reference>
<accession>A0A147JTW1</accession>
<dbReference type="InterPro" id="IPR017449">
    <property type="entry name" value="Pro-tRNA_synth_II"/>
</dbReference>
<evidence type="ECO:0000256" key="6">
    <source>
        <dbReference type="ARBA" id="ARBA00023146"/>
    </source>
</evidence>
<dbReference type="Gene3D" id="3.30.930.10">
    <property type="entry name" value="Bira Bifunctional Protein, Domain 2"/>
    <property type="match status" value="1"/>
</dbReference>
<keyword evidence="3 9" id="KW-0547">Nucleotide-binding</keyword>
<dbReference type="InterPro" id="IPR004499">
    <property type="entry name" value="Pro-tRNA-ligase_IIa_arc-type"/>
</dbReference>
<comment type="domain">
    <text evidence="9">Consists of three domains: the N-terminal catalytic domain, the anticodon-binding domain and the C-terminal extension.</text>
</comment>
<sequence length="477" mass="54497">MVKRERWRQDFSGWFNDILQDADIMDTRYPVKGLYVWRPYGMKLRNLVFSRLRQLHEDTGHQEVLFPLLIPETQFQKEADHIRGFEGQVYWVTHGGLQKLEVRLALRPTSETSMYPMFALWIRTHADLPIKVYQIVNVFRYETKMTKPLIRLREVTTFKEAHTAHATAEEAEAQVREAIAIYRKFYQELGVPCVISKRPPWDTFAGAVYSIAFDTVTPDGKALQIGTIHNLGQNFARVYGLKYEGVDGKHHYVHQTCYGISERAIAATIMVHGDDGGLCLPPDVAPIQVVIVPIPFKEKETPVEKVAGEVREELRAAGLRSHLDDRDLRPGNKFYYWERKGVPLRIEIGPKDVEKGQVTAVRRDTGERVTIARRNLKAQVEQVLRQITDHLRQRAKSSFEKSIHPAADLKSARELLKKEGGIIRIPWCGQESCGKRIAEETDGEMLGEEIDSTPQPSARCPVCSQQARVNALLAKTY</sequence>
<dbReference type="PANTHER" id="PTHR43382">
    <property type="entry name" value="PROLYL-TRNA SYNTHETASE"/>
    <property type="match status" value="1"/>
</dbReference>
<dbReference type="InterPro" id="IPR036621">
    <property type="entry name" value="Anticodon-bd_dom_sf"/>
</dbReference>
<dbReference type="EC" id="6.1.1.15" evidence="9"/>
<keyword evidence="9" id="KW-0963">Cytoplasm</keyword>
<comment type="subunit">
    <text evidence="9">Homodimer.</text>
</comment>
<dbReference type="Pfam" id="PF00587">
    <property type="entry name" value="tRNA-synt_2b"/>
    <property type="match status" value="1"/>
</dbReference>
<dbReference type="InterPro" id="IPR045864">
    <property type="entry name" value="aa-tRNA-synth_II/BPL/LPL"/>
</dbReference>
<comment type="subcellular location">
    <subcellularLocation>
        <location evidence="1 9">Cytoplasm</location>
    </subcellularLocation>
</comment>
<dbReference type="PANTHER" id="PTHR43382:SF2">
    <property type="entry name" value="BIFUNCTIONAL GLUTAMATE_PROLINE--TRNA LIGASE"/>
    <property type="match status" value="1"/>
</dbReference>
<dbReference type="EMBL" id="LQMQ01000053">
    <property type="protein sequence ID" value="KUO39881.1"/>
    <property type="molecule type" value="Genomic_DNA"/>
</dbReference>
<comment type="caution">
    <text evidence="11">The sequence shown here is derived from an EMBL/GenBank/DDBJ whole genome shotgun (WGS) entry which is preliminary data.</text>
</comment>
<feature type="domain" description="Aminoacyl-transfer RNA synthetases class-II family profile" evidence="10">
    <location>
        <begin position="33"/>
        <end position="281"/>
    </location>
</feature>
<dbReference type="SUPFAM" id="SSF55681">
    <property type="entry name" value="Class II aaRS and biotin synthetases"/>
    <property type="match status" value="1"/>
</dbReference>
<evidence type="ECO:0000256" key="7">
    <source>
        <dbReference type="ARBA" id="ARBA00047671"/>
    </source>
</evidence>
<keyword evidence="2 9" id="KW-0436">Ligase</keyword>
<evidence type="ECO:0000256" key="1">
    <source>
        <dbReference type="ARBA" id="ARBA00004496"/>
    </source>
</evidence>
<dbReference type="SUPFAM" id="SSF52954">
    <property type="entry name" value="Class II aaRS ABD-related"/>
    <property type="match status" value="1"/>
</dbReference>
<comment type="function">
    <text evidence="9">Catalyzes the attachment of proline to tRNA(Pro) in a two-step reaction: proline is first activated by ATP to form Pro-AMP and then transferred to the acceptor end of tRNA(Pro).</text>
</comment>
<dbReference type="InterPro" id="IPR002314">
    <property type="entry name" value="aa-tRNA-synt_IIb"/>
</dbReference>
<dbReference type="Pfam" id="PF03129">
    <property type="entry name" value="HGTP_anticodon"/>
    <property type="match status" value="1"/>
</dbReference>
<dbReference type="Gene3D" id="3.40.50.800">
    <property type="entry name" value="Anticodon-binding domain"/>
    <property type="match status" value="1"/>
</dbReference>
<dbReference type="GO" id="GO:0005524">
    <property type="term" value="F:ATP binding"/>
    <property type="evidence" value="ECO:0007669"/>
    <property type="project" value="UniProtKB-UniRule"/>
</dbReference>
<dbReference type="SMART" id="SM00946">
    <property type="entry name" value="ProRS-C_1"/>
    <property type="match status" value="1"/>
</dbReference>
<dbReference type="PROSITE" id="PS50862">
    <property type="entry name" value="AA_TRNA_LIGASE_II"/>
    <property type="match status" value="1"/>
</dbReference>
<dbReference type="InterPro" id="IPR002316">
    <property type="entry name" value="Pro-tRNA-ligase_IIa"/>
</dbReference>
<dbReference type="Pfam" id="PF09180">
    <property type="entry name" value="ProRS-C_1"/>
    <property type="match status" value="1"/>
</dbReference>
<dbReference type="AlphaFoldDB" id="A0A147JTW1"/>
<dbReference type="InterPro" id="IPR016061">
    <property type="entry name" value="Pro-tRNA_ligase_II_C"/>
</dbReference>
<evidence type="ECO:0000256" key="9">
    <source>
        <dbReference type="HAMAP-Rule" id="MF_01571"/>
    </source>
</evidence>
<dbReference type="FunFam" id="3.30.930.10:FF:000037">
    <property type="entry name" value="Proline--tRNA ligase"/>
    <property type="match status" value="1"/>
</dbReference>
<evidence type="ECO:0000256" key="4">
    <source>
        <dbReference type="ARBA" id="ARBA00022840"/>
    </source>
</evidence>